<comment type="catalytic activity">
    <reaction evidence="10 11">
        <text>L-glutamyl-tRNA(Gln) + L-glutamine + ATP + H2O = L-glutaminyl-tRNA(Gln) + L-glutamate + ADP + phosphate + H(+)</text>
        <dbReference type="Rhea" id="RHEA:17521"/>
        <dbReference type="Rhea" id="RHEA-COMP:9681"/>
        <dbReference type="Rhea" id="RHEA-COMP:9684"/>
        <dbReference type="ChEBI" id="CHEBI:15377"/>
        <dbReference type="ChEBI" id="CHEBI:15378"/>
        <dbReference type="ChEBI" id="CHEBI:29985"/>
        <dbReference type="ChEBI" id="CHEBI:30616"/>
        <dbReference type="ChEBI" id="CHEBI:43474"/>
        <dbReference type="ChEBI" id="CHEBI:58359"/>
        <dbReference type="ChEBI" id="CHEBI:78520"/>
        <dbReference type="ChEBI" id="CHEBI:78521"/>
        <dbReference type="ChEBI" id="CHEBI:456216"/>
        <dbReference type="EC" id="6.3.5.7"/>
    </reaction>
</comment>
<dbReference type="SUPFAM" id="SSF75304">
    <property type="entry name" value="Amidase signature (AS) enzymes"/>
    <property type="match status" value="1"/>
</dbReference>
<dbReference type="NCBIfam" id="TIGR00132">
    <property type="entry name" value="gatA"/>
    <property type="match status" value="1"/>
</dbReference>
<dbReference type="PROSITE" id="PS00571">
    <property type="entry name" value="AMIDASES"/>
    <property type="match status" value="1"/>
</dbReference>
<evidence type="ECO:0000256" key="3">
    <source>
        <dbReference type="ARBA" id="ARBA00011123"/>
    </source>
</evidence>
<keyword evidence="6 11" id="KW-0436">Ligase</keyword>
<feature type="active site" description="Charge relay system" evidence="11">
    <location>
        <position position="79"/>
    </location>
</feature>
<dbReference type="GO" id="GO:0050567">
    <property type="term" value="F:glutaminyl-tRNA synthase (glutamine-hydrolyzing) activity"/>
    <property type="evidence" value="ECO:0007669"/>
    <property type="project" value="UniProtKB-UniRule"/>
</dbReference>
<dbReference type="PANTHER" id="PTHR11895">
    <property type="entry name" value="TRANSAMIDASE"/>
    <property type="match status" value="1"/>
</dbReference>
<comment type="subunit">
    <text evidence="3 11">Heterotrimer of A, B and C subunits.</text>
</comment>
<evidence type="ECO:0000256" key="8">
    <source>
        <dbReference type="ARBA" id="ARBA00022840"/>
    </source>
</evidence>
<evidence type="ECO:0000313" key="14">
    <source>
        <dbReference type="Proteomes" id="UP000736856"/>
    </source>
</evidence>
<dbReference type="GO" id="GO:0006412">
    <property type="term" value="P:translation"/>
    <property type="evidence" value="ECO:0007669"/>
    <property type="project" value="UniProtKB-UniRule"/>
</dbReference>
<evidence type="ECO:0000256" key="5">
    <source>
        <dbReference type="ARBA" id="ARBA00014428"/>
    </source>
</evidence>
<comment type="caution">
    <text evidence="13">The sequence shown here is derived from an EMBL/GenBank/DDBJ whole genome shotgun (WGS) entry which is preliminary data.</text>
</comment>
<comment type="similarity">
    <text evidence="2 11">Belongs to the amidase family. GatA subfamily.</text>
</comment>
<dbReference type="GO" id="GO:0005524">
    <property type="term" value="F:ATP binding"/>
    <property type="evidence" value="ECO:0007669"/>
    <property type="project" value="UniProtKB-KW"/>
</dbReference>
<evidence type="ECO:0000256" key="11">
    <source>
        <dbReference type="HAMAP-Rule" id="MF_00120"/>
    </source>
</evidence>
<dbReference type="InterPro" id="IPR020556">
    <property type="entry name" value="Amidase_CS"/>
</dbReference>
<evidence type="ECO:0000256" key="7">
    <source>
        <dbReference type="ARBA" id="ARBA00022741"/>
    </source>
</evidence>
<gene>
    <name evidence="11 13" type="primary">gatA</name>
    <name evidence="13" type="ORF">EU981_02615</name>
</gene>
<reference evidence="13" key="1">
    <citation type="submission" date="2019-02" db="EMBL/GenBank/DDBJ databases">
        <title>A novel Candidatus Liberibacter species associated with the New Zealand native fuchsia psyllid, Ctenarytaina fuchsiae.</title>
        <authorList>
            <person name="Thompson S.M."/>
            <person name="Jorgensen N."/>
            <person name="David C."/>
            <person name="Bulman S.R."/>
            <person name="Smith G.R."/>
        </authorList>
    </citation>
    <scope>NUCLEOTIDE SEQUENCE</scope>
    <source>
        <strain evidence="13">Oxford</strain>
    </source>
</reference>
<dbReference type="EMBL" id="SEOL01000004">
    <property type="protein sequence ID" value="MBL0848972.1"/>
    <property type="molecule type" value="Genomic_DNA"/>
</dbReference>
<dbReference type="Pfam" id="PF01425">
    <property type="entry name" value="Amidase"/>
    <property type="match status" value="1"/>
</dbReference>
<dbReference type="InterPro" id="IPR004412">
    <property type="entry name" value="GatA"/>
</dbReference>
<evidence type="ECO:0000256" key="2">
    <source>
        <dbReference type="ARBA" id="ARBA00008069"/>
    </source>
</evidence>
<dbReference type="InterPro" id="IPR000120">
    <property type="entry name" value="Amidase"/>
</dbReference>
<evidence type="ECO:0000256" key="6">
    <source>
        <dbReference type="ARBA" id="ARBA00022598"/>
    </source>
</evidence>
<name>A0A937ALI6_9HYPH</name>
<keyword evidence="9 11" id="KW-0648">Protein biosynthesis</keyword>
<feature type="active site" description="Acyl-ester intermediate" evidence="11">
    <location>
        <position position="183"/>
    </location>
</feature>
<evidence type="ECO:0000256" key="10">
    <source>
        <dbReference type="ARBA" id="ARBA00047407"/>
    </source>
</evidence>
<dbReference type="Proteomes" id="UP000736856">
    <property type="component" value="Unassembled WGS sequence"/>
</dbReference>
<sequence>MSELNLMSIAGLRDLLRSKKISAVELLESYIQEIEKANAKINAYIEVVADKARASAEESDKRIISGDARNLEGIPIGIKDSFATKGIHTQACSHILDGFKPNYESTVTQKLWNDGAVMLGKVNMDEFAMGSSNETSYYGPAVNPWRALNSTDFFAAGGSSGGSSAAVSSGLCAASLGTDTGGSVRQPASFTATVGIKPTYGRCSRRGIISFAPSLDQAGIISRTVRDSAIILNSIAGYDDRDATCVDYSVPDYESMIGKSIKGITVGIPKEYHINALSPEMDKTWSEGISWLRDAGAKIVDISLPHTQYALFSYYIIAPAEASSNLARYDGVRYGLRIPGKDIAEMHEKTRAVGFGKEVKYRIMIGTYVLSAEQNSSYYLKARKIRTLIKQDFEKSFQQGVDVILTPTTPTSAFPLGQKEHNSGSMDNMYDDVFTVSVNMAGLPAISIPAALCNRKMPLGLQLIGQPFREDVLFSVGNVIEQAAGSFQPQKWWS</sequence>
<dbReference type="PANTHER" id="PTHR11895:SF151">
    <property type="entry name" value="GLUTAMYL-TRNA(GLN) AMIDOTRANSFERASE SUBUNIT A"/>
    <property type="match status" value="1"/>
</dbReference>
<feature type="active site" description="Charge relay system" evidence="11">
    <location>
        <position position="159"/>
    </location>
</feature>
<dbReference type="InterPro" id="IPR023631">
    <property type="entry name" value="Amidase_dom"/>
</dbReference>
<dbReference type="HAMAP" id="MF_00120">
    <property type="entry name" value="GatA"/>
    <property type="match status" value="1"/>
</dbReference>
<keyword evidence="7 11" id="KW-0547">Nucleotide-binding</keyword>
<dbReference type="AlphaFoldDB" id="A0A937ALI6"/>
<dbReference type="EC" id="6.3.5.7" evidence="4 11"/>
<organism evidence="13 14">
    <name type="scientific">Candidatus Liberibacter ctenarytainae</name>
    <dbReference type="NCBI Taxonomy" id="2020335"/>
    <lineage>
        <taxon>Bacteria</taxon>
        <taxon>Pseudomonadati</taxon>
        <taxon>Pseudomonadota</taxon>
        <taxon>Alphaproteobacteria</taxon>
        <taxon>Hyphomicrobiales</taxon>
        <taxon>Rhizobiaceae</taxon>
        <taxon>Liberibacter</taxon>
    </lineage>
</organism>
<comment type="function">
    <text evidence="11">Allows the formation of correctly charged Gln-tRNA(Gln) through the transamidation of misacylated Glu-tRNA(Gln) in organisms which lack glutaminyl-tRNA synthetase. The reaction takes place in the presence of glutamine and ATP through an activated gamma-phospho-Glu-tRNA(Gln).</text>
</comment>
<dbReference type="InterPro" id="IPR036928">
    <property type="entry name" value="AS_sf"/>
</dbReference>
<accession>A0A937ALI6</accession>
<proteinExistence type="inferred from homology"/>
<evidence type="ECO:0000259" key="12">
    <source>
        <dbReference type="Pfam" id="PF01425"/>
    </source>
</evidence>
<keyword evidence="8 11" id="KW-0067">ATP-binding</keyword>
<feature type="domain" description="Amidase" evidence="12">
    <location>
        <begin position="25"/>
        <end position="472"/>
    </location>
</feature>
<evidence type="ECO:0000256" key="9">
    <source>
        <dbReference type="ARBA" id="ARBA00022917"/>
    </source>
</evidence>
<protein>
    <recommendedName>
        <fullName evidence="5 11">Glutamyl-tRNA(Gln) amidotransferase subunit A</fullName>
        <shortName evidence="11">Glu-ADT subunit A</shortName>
        <ecNumber evidence="4 11">6.3.5.7</ecNumber>
    </recommendedName>
</protein>
<evidence type="ECO:0000256" key="4">
    <source>
        <dbReference type="ARBA" id="ARBA00012739"/>
    </source>
</evidence>
<evidence type="ECO:0000313" key="13">
    <source>
        <dbReference type="EMBL" id="MBL0848972.1"/>
    </source>
</evidence>
<comment type="function">
    <text evidence="1">Hydrolyzes indole-3-acetamide (IAM) into indole-3-acetic acid (IAA).</text>
</comment>
<evidence type="ECO:0000256" key="1">
    <source>
        <dbReference type="ARBA" id="ARBA00003871"/>
    </source>
</evidence>
<dbReference type="GO" id="GO:0030956">
    <property type="term" value="C:glutamyl-tRNA(Gln) amidotransferase complex"/>
    <property type="evidence" value="ECO:0007669"/>
    <property type="project" value="InterPro"/>
</dbReference>
<dbReference type="Gene3D" id="3.90.1300.10">
    <property type="entry name" value="Amidase signature (AS) domain"/>
    <property type="match status" value="1"/>
</dbReference>